<accession>A0ABU1UUF4</accession>
<evidence type="ECO:0000313" key="3">
    <source>
        <dbReference type="Proteomes" id="UP001253595"/>
    </source>
</evidence>
<dbReference type="InterPro" id="IPR029069">
    <property type="entry name" value="HotDog_dom_sf"/>
</dbReference>
<dbReference type="Proteomes" id="UP001253595">
    <property type="component" value="Unassembled WGS sequence"/>
</dbReference>
<dbReference type="InterPro" id="IPR016962">
    <property type="entry name" value="Dehydrase_ECs4332_prd"/>
</dbReference>
<dbReference type="Pfam" id="PF22818">
    <property type="entry name" value="ApeI-like"/>
    <property type="match status" value="1"/>
</dbReference>
<feature type="domain" description="ApeI dehydratase-like" evidence="1">
    <location>
        <begin position="8"/>
        <end position="96"/>
    </location>
</feature>
<organism evidence="2 3">
    <name type="scientific">Cellvibrio fibrivorans</name>
    <dbReference type="NCBI Taxonomy" id="126350"/>
    <lineage>
        <taxon>Bacteria</taxon>
        <taxon>Pseudomonadati</taxon>
        <taxon>Pseudomonadota</taxon>
        <taxon>Gammaproteobacteria</taxon>
        <taxon>Cellvibrionales</taxon>
        <taxon>Cellvibrionaceae</taxon>
        <taxon>Cellvibrio</taxon>
    </lineage>
</organism>
<dbReference type="Gene3D" id="3.10.129.10">
    <property type="entry name" value="Hotdog Thioesterase"/>
    <property type="match status" value="1"/>
</dbReference>
<comment type="caution">
    <text evidence="2">The sequence shown here is derived from an EMBL/GenBank/DDBJ whole genome shotgun (WGS) entry which is preliminary data.</text>
</comment>
<evidence type="ECO:0000313" key="2">
    <source>
        <dbReference type="EMBL" id="MDR7088790.1"/>
    </source>
</evidence>
<dbReference type="InterPro" id="IPR054545">
    <property type="entry name" value="ApeI-like"/>
</dbReference>
<proteinExistence type="predicted"/>
<sequence length="119" mass="13468">MLIDVKVAQGHVDAQLLVAPDLAGFAGHFPHFPILPGVVQLDWAVHYAQEFLLLDEPVVRVERLKFTCPISPNTSLQLSLIYDAGRDSVDFRFYRQLDGARELLFSQGRLIYSMEPARE</sequence>
<gene>
    <name evidence="2" type="ORF">J2X05_000793</name>
</gene>
<dbReference type="RefSeq" id="WP_310068884.1">
    <property type="nucleotide sequence ID" value="NZ_JAVDVX010000001.1"/>
</dbReference>
<reference evidence="2 3" key="1">
    <citation type="submission" date="2023-07" db="EMBL/GenBank/DDBJ databases">
        <title>Sorghum-associated microbial communities from plants grown in Nebraska, USA.</title>
        <authorList>
            <person name="Schachtman D."/>
        </authorList>
    </citation>
    <scope>NUCLEOTIDE SEQUENCE [LARGE SCALE GENOMIC DNA]</scope>
    <source>
        <strain evidence="2 3">BE190</strain>
    </source>
</reference>
<protein>
    <submittedName>
        <fullName evidence="2">3-hydroxymyristoyl/3-hydroxydecanoyl-(Acyl carrier protein) dehydratase</fullName>
    </submittedName>
</protein>
<dbReference type="SUPFAM" id="SSF54637">
    <property type="entry name" value="Thioesterase/thiol ester dehydrase-isomerase"/>
    <property type="match status" value="1"/>
</dbReference>
<name>A0ABU1UUF4_9GAMM</name>
<keyword evidence="3" id="KW-1185">Reference proteome</keyword>
<dbReference type="EMBL" id="JAVDVX010000001">
    <property type="protein sequence ID" value="MDR7088790.1"/>
    <property type="molecule type" value="Genomic_DNA"/>
</dbReference>
<evidence type="ECO:0000259" key="1">
    <source>
        <dbReference type="Pfam" id="PF22818"/>
    </source>
</evidence>
<dbReference type="PIRSF" id="PIRSF030962">
    <property type="entry name" value="Dehydrase_ECs4332_prd"/>
    <property type="match status" value="1"/>
</dbReference>